<keyword evidence="9" id="KW-1185">Reference proteome</keyword>
<evidence type="ECO:0000256" key="5">
    <source>
        <dbReference type="ARBA" id="ARBA00061401"/>
    </source>
</evidence>
<dbReference type="OrthoDB" id="9801109at2"/>
<dbReference type="GO" id="GO:0046872">
    <property type="term" value="F:metal ion binding"/>
    <property type="evidence" value="ECO:0007669"/>
    <property type="project" value="UniProtKB-KW"/>
</dbReference>
<keyword evidence="3" id="KW-0378">Hydrolase</keyword>
<feature type="binding site" evidence="7">
    <location>
        <position position="150"/>
    </location>
    <ligand>
        <name>Fe cation</name>
        <dbReference type="ChEBI" id="CHEBI:24875"/>
        <label>2</label>
    </ligand>
</feature>
<keyword evidence="2 7" id="KW-0479">Metal-binding</keyword>
<evidence type="ECO:0000256" key="1">
    <source>
        <dbReference type="ARBA" id="ARBA00001965"/>
    </source>
</evidence>
<evidence type="ECO:0000313" key="9">
    <source>
        <dbReference type="Proteomes" id="UP000191554"/>
    </source>
</evidence>
<dbReference type="SUPFAM" id="SSF56300">
    <property type="entry name" value="Metallo-dependent phosphatases"/>
    <property type="match status" value="1"/>
</dbReference>
<dbReference type="GO" id="GO:0004113">
    <property type="term" value="F:2',3'-cyclic-nucleotide 3'-phosphodiesterase activity"/>
    <property type="evidence" value="ECO:0007669"/>
    <property type="project" value="TreeGrafter"/>
</dbReference>
<name>A0A1V4SIB5_RUMHU</name>
<dbReference type="STRING" id="48256.CLHUN_27940"/>
<keyword evidence="4" id="KW-0408">Iron</keyword>
<protein>
    <recommendedName>
        <fullName evidence="10">2',3'-cyclic-nucleotide 2'-phosphodiesterase</fullName>
    </recommendedName>
</protein>
<dbReference type="PANTHER" id="PTHR36303:SF1">
    <property type="entry name" value="2',3'-CYCLIC-NUCLEOTIDE 2'-PHOSPHODIESTERASE"/>
    <property type="match status" value="1"/>
</dbReference>
<feature type="binding site" evidence="7">
    <location>
        <position position="8"/>
    </location>
    <ligand>
        <name>Fe cation</name>
        <dbReference type="ChEBI" id="CHEBI:24875"/>
        <label>1</label>
    </ligand>
</feature>
<dbReference type="CDD" id="cd07382">
    <property type="entry name" value="MPP_DR1281"/>
    <property type="match status" value="1"/>
</dbReference>
<dbReference type="PIRSF" id="PIRSF004789">
    <property type="entry name" value="DR1281"/>
    <property type="match status" value="1"/>
</dbReference>
<feature type="binding site" evidence="7">
    <location>
        <position position="175"/>
    </location>
    <ligand>
        <name>Fe cation</name>
        <dbReference type="ChEBI" id="CHEBI:24875"/>
        <label>2</label>
    </ligand>
</feature>
<dbReference type="InterPro" id="IPR029052">
    <property type="entry name" value="Metallo-depent_PP-like"/>
</dbReference>
<evidence type="ECO:0008006" key="10">
    <source>
        <dbReference type="Google" id="ProtNLM"/>
    </source>
</evidence>
<dbReference type="Proteomes" id="UP000191554">
    <property type="component" value="Unassembled WGS sequence"/>
</dbReference>
<feature type="binding site" evidence="7">
    <location>
        <position position="39"/>
    </location>
    <ligand>
        <name>Fe cation</name>
        <dbReference type="ChEBI" id="CHEBI:24875"/>
        <label>2</label>
    </ligand>
</feature>
<comment type="cofactor">
    <cofactor evidence="1">
        <name>Fe(3+)</name>
        <dbReference type="ChEBI" id="CHEBI:29034"/>
    </cofactor>
</comment>
<reference evidence="8 9" key="1">
    <citation type="submission" date="2017-03" db="EMBL/GenBank/DDBJ databases">
        <title>Genome sequence of Clostridium hungatei DSM 14427.</title>
        <authorList>
            <person name="Poehlein A."/>
            <person name="Daniel R."/>
        </authorList>
    </citation>
    <scope>NUCLEOTIDE SEQUENCE [LARGE SCALE GENOMIC DNA]</scope>
    <source>
        <strain evidence="8 9">DSM 14427</strain>
    </source>
</reference>
<dbReference type="FunFam" id="3.60.21.10:FF:000016">
    <property type="entry name" value="Putative metallophosphoesterase"/>
    <property type="match status" value="1"/>
</dbReference>
<feature type="binding site" evidence="7">
    <location>
        <position position="67"/>
    </location>
    <ligand>
        <name>Fe cation</name>
        <dbReference type="ChEBI" id="CHEBI:24875"/>
        <label>2</label>
    </ligand>
</feature>
<comment type="similarity">
    <text evidence="5">Belongs to the YmdB-like family.</text>
</comment>
<feature type="binding site" evidence="7">
    <location>
        <position position="39"/>
    </location>
    <ligand>
        <name>Fe cation</name>
        <dbReference type="ChEBI" id="CHEBI:24875"/>
        <label>1</label>
    </ligand>
</feature>
<dbReference type="Pfam" id="PF13277">
    <property type="entry name" value="YmdB"/>
    <property type="match status" value="1"/>
</dbReference>
<dbReference type="Gene3D" id="3.60.21.10">
    <property type="match status" value="1"/>
</dbReference>
<dbReference type="EMBL" id="MZGX01000019">
    <property type="protein sequence ID" value="OPX43246.1"/>
    <property type="molecule type" value="Genomic_DNA"/>
</dbReference>
<feature type="active site" description="Proton donor" evidence="6">
    <location>
        <position position="68"/>
    </location>
</feature>
<dbReference type="InterPro" id="IPR005235">
    <property type="entry name" value="YmdB-like"/>
</dbReference>
<comment type="caution">
    <text evidence="8">The sequence shown here is derived from an EMBL/GenBank/DDBJ whole genome shotgun (WGS) entry which is preliminary data.</text>
</comment>
<evidence type="ECO:0000256" key="2">
    <source>
        <dbReference type="ARBA" id="ARBA00022723"/>
    </source>
</evidence>
<dbReference type="RefSeq" id="WP_080065248.1">
    <property type="nucleotide sequence ID" value="NZ_MZGX01000019.1"/>
</dbReference>
<evidence type="ECO:0000256" key="4">
    <source>
        <dbReference type="ARBA" id="ARBA00023004"/>
    </source>
</evidence>
<gene>
    <name evidence="8" type="ORF">CLHUN_27940</name>
</gene>
<evidence type="ECO:0000256" key="6">
    <source>
        <dbReference type="PIRSR" id="PIRSR004789-50"/>
    </source>
</evidence>
<accession>A0A1V4SIB5</accession>
<dbReference type="NCBIfam" id="TIGR00282">
    <property type="entry name" value="TIGR00282 family metallophosphoesterase"/>
    <property type="match status" value="1"/>
</dbReference>
<proteinExistence type="inferred from homology"/>
<dbReference type="PANTHER" id="PTHR36303">
    <property type="entry name" value="2',3'-CYCLIC-NUCLEOTIDE 2'-PHOSPHODIESTERASE"/>
    <property type="match status" value="1"/>
</dbReference>
<evidence type="ECO:0000256" key="7">
    <source>
        <dbReference type="PIRSR" id="PIRSR004789-51"/>
    </source>
</evidence>
<organism evidence="8 9">
    <name type="scientific">Ruminiclostridium hungatei</name>
    <name type="common">Clostridium hungatei</name>
    <dbReference type="NCBI Taxonomy" id="48256"/>
    <lineage>
        <taxon>Bacteria</taxon>
        <taxon>Bacillati</taxon>
        <taxon>Bacillota</taxon>
        <taxon>Clostridia</taxon>
        <taxon>Eubacteriales</taxon>
        <taxon>Oscillospiraceae</taxon>
        <taxon>Ruminiclostridium</taxon>
    </lineage>
</organism>
<sequence>MKILFIGDVYGNPGRKAVKECVPKLRKELEIDFCIANGENCAAGSGITYIIAQELYKAGVDCITMGNHTWSKKEILNFIDSDDRIVRPANFPHNVPGRGYTVLKSADKELAVLNLMGRVYMDSIDCPFLAADRELELIKSRTKVVFVDMHAEATSEKCALAWYLDGKVCCLAGTHTHVQTADERILPFGTAIISDVGMTGPYEGVIGVDKELIIERFINRMPQKFEVARGKVQFCAIYLEVDDKTGKALKIERISRLFEEHQLS</sequence>
<dbReference type="AlphaFoldDB" id="A0A1V4SIB5"/>
<evidence type="ECO:0000256" key="3">
    <source>
        <dbReference type="ARBA" id="ARBA00022801"/>
    </source>
</evidence>
<evidence type="ECO:0000313" key="8">
    <source>
        <dbReference type="EMBL" id="OPX43246.1"/>
    </source>
</evidence>
<feature type="binding site" evidence="7">
    <location>
        <position position="40"/>
    </location>
    <ligand>
        <name>Fe cation</name>
        <dbReference type="ChEBI" id="CHEBI:24875"/>
        <label>1</label>
    </ligand>
</feature>
<feature type="binding site" evidence="7">
    <location>
        <position position="177"/>
    </location>
    <ligand>
        <name>Fe cation</name>
        <dbReference type="ChEBI" id="CHEBI:24875"/>
        <label>1</label>
    </ligand>
</feature>